<feature type="region of interest" description="Disordered" evidence="1">
    <location>
        <begin position="42"/>
        <end position="73"/>
    </location>
</feature>
<gene>
    <name evidence="2" type="ORF">AOQ72_34820</name>
</gene>
<comment type="caution">
    <text evidence="2">The sequence shown here is derived from an EMBL/GenBank/DDBJ whole genome shotgun (WGS) entry which is preliminary data.</text>
</comment>
<evidence type="ECO:0000256" key="1">
    <source>
        <dbReference type="SAM" id="MobiDB-lite"/>
    </source>
</evidence>
<dbReference type="STRING" id="108015.GA0061099_1008269"/>
<proteinExistence type="predicted"/>
<dbReference type="Proteomes" id="UP000051380">
    <property type="component" value="Unassembled WGS sequence"/>
</dbReference>
<dbReference type="InterPro" id="IPR019291">
    <property type="entry name" value="Host_attachment_protein"/>
</dbReference>
<dbReference type="Pfam" id="PF10116">
    <property type="entry name" value="Host_attach"/>
    <property type="match status" value="1"/>
</dbReference>
<dbReference type="RefSeq" id="WP_057029669.1">
    <property type="nucleotide sequence ID" value="NZ_JADYWB010000001.1"/>
</dbReference>
<evidence type="ECO:0000313" key="2">
    <source>
        <dbReference type="EMBL" id="KRP90933.1"/>
    </source>
</evidence>
<accession>A0A0R3BZQ3</accession>
<dbReference type="AlphaFoldDB" id="A0A0R3BZQ3"/>
<reference evidence="2 3" key="1">
    <citation type="submission" date="2015-09" db="EMBL/GenBank/DDBJ databases">
        <title>Draft Genome Sequence of the Strain BR 3267 (Bradyrhizobium yuanmingense) recommended as inoculant for cowpea in Brazil.</title>
        <authorList>
            <person name="Simoes-Araujo J.L."/>
            <person name="Zilli J.E."/>
        </authorList>
    </citation>
    <scope>NUCLEOTIDE SEQUENCE [LARGE SCALE GENOMIC DNA]</scope>
    <source>
        <strain evidence="2 3">BR3267</strain>
    </source>
</reference>
<name>A0A0R3BZQ3_9BRAD</name>
<organism evidence="2 3">
    <name type="scientific">Bradyrhizobium yuanmingense</name>
    <dbReference type="NCBI Taxonomy" id="108015"/>
    <lineage>
        <taxon>Bacteria</taxon>
        <taxon>Pseudomonadati</taxon>
        <taxon>Pseudomonadota</taxon>
        <taxon>Alphaproteobacteria</taxon>
        <taxon>Hyphomicrobiales</taxon>
        <taxon>Nitrobacteraceae</taxon>
        <taxon>Bradyrhizobium</taxon>
    </lineage>
</organism>
<dbReference type="EMBL" id="LJYF01000034">
    <property type="protein sequence ID" value="KRP90933.1"/>
    <property type="molecule type" value="Genomic_DNA"/>
</dbReference>
<evidence type="ECO:0000313" key="3">
    <source>
        <dbReference type="Proteomes" id="UP000051380"/>
    </source>
</evidence>
<dbReference type="OrthoDB" id="9812459at2"/>
<sequence length="153" mass="16554">MDKMRMDKGDWLVVCDGRKALILENLGDEMFPNLHTREVHEQPNPATAAQGADAPGRLHGAAGSARSSVEQTDWHDEAERAFLRSLAGRLDAAVSSGETTALTMVASPRALGMIRADYSDGLRKALQGEVGKDLVKLPVYEIEKQLLRSGAAK</sequence>
<protein>
    <submittedName>
        <fullName evidence="2">Host attachment protein</fullName>
    </submittedName>
</protein>